<dbReference type="PANTHER" id="PTHR43220">
    <property type="match status" value="1"/>
</dbReference>
<feature type="transmembrane region" description="Helical" evidence="7">
    <location>
        <begin position="216"/>
        <end position="249"/>
    </location>
</feature>
<evidence type="ECO:0000256" key="7">
    <source>
        <dbReference type="SAM" id="Phobius"/>
    </source>
</evidence>
<evidence type="ECO:0000256" key="4">
    <source>
        <dbReference type="ARBA" id="ARBA00022989"/>
    </source>
</evidence>
<evidence type="ECO:0000313" key="10">
    <source>
        <dbReference type="Proteomes" id="UP000807306"/>
    </source>
</evidence>
<evidence type="ECO:0000256" key="5">
    <source>
        <dbReference type="ARBA" id="ARBA00023136"/>
    </source>
</evidence>
<evidence type="ECO:0000313" key="9">
    <source>
        <dbReference type="EMBL" id="KAF9534262.1"/>
    </source>
</evidence>
<evidence type="ECO:0000259" key="8">
    <source>
        <dbReference type="Pfam" id="PF09335"/>
    </source>
</evidence>
<dbReference type="GO" id="GO:0016020">
    <property type="term" value="C:membrane"/>
    <property type="evidence" value="ECO:0007669"/>
    <property type="project" value="UniProtKB-SubCell"/>
</dbReference>
<protein>
    <submittedName>
        <fullName evidence="9">Snare associated Golgi protein-domain-containing protein</fullName>
    </submittedName>
</protein>
<dbReference type="OrthoDB" id="3364966at2759"/>
<keyword evidence="5 7" id="KW-0472">Membrane</keyword>
<evidence type="ECO:0000256" key="3">
    <source>
        <dbReference type="ARBA" id="ARBA00022729"/>
    </source>
</evidence>
<feature type="region of interest" description="Disordered" evidence="6">
    <location>
        <begin position="1"/>
        <end position="20"/>
    </location>
</feature>
<dbReference type="Proteomes" id="UP000807306">
    <property type="component" value="Unassembled WGS sequence"/>
</dbReference>
<dbReference type="Pfam" id="PF09335">
    <property type="entry name" value="VTT_dom"/>
    <property type="match status" value="1"/>
</dbReference>
<dbReference type="InterPro" id="IPR045014">
    <property type="entry name" value="TM41A/B"/>
</dbReference>
<evidence type="ECO:0000256" key="6">
    <source>
        <dbReference type="SAM" id="MobiDB-lite"/>
    </source>
</evidence>
<feature type="transmembrane region" description="Helical" evidence="7">
    <location>
        <begin position="139"/>
        <end position="159"/>
    </location>
</feature>
<reference evidence="9" key="1">
    <citation type="submission" date="2020-11" db="EMBL/GenBank/DDBJ databases">
        <authorList>
            <consortium name="DOE Joint Genome Institute"/>
            <person name="Ahrendt S."/>
            <person name="Riley R."/>
            <person name="Andreopoulos W."/>
            <person name="Labutti K."/>
            <person name="Pangilinan J."/>
            <person name="Ruiz-Duenas F.J."/>
            <person name="Barrasa J.M."/>
            <person name="Sanchez-Garcia M."/>
            <person name="Camarero S."/>
            <person name="Miyauchi S."/>
            <person name="Serrano A."/>
            <person name="Linde D."/>
            <person name="Babiker R."/>
            <person name="Drula E."/>
            <person name="Ayuso-Fernandez I."/>
            <person name="Pacheco R."/>
            <person name="Padilla G."/>
            <person name="Ferreira P."/>
            <person name="Barriuso J."/>
            <person name="Kellner H."/>
            <person name="Castanera R."/>
            <person name="Alfaro M."/>
            <person name="Ramirez L."/>
            <person name="Pisabarro A.G."/>
            <person name="Kuo A."/>
            <person name="Tritt A."/>
            <person name="Lipzen A."/>
            <person name="He G."/>
            <person name="Yan M."/>
            <person name="Ng V."/>
            <person name="Cullen D."/>
            <person name="Martin F."/>
            <person name="Rosso M.-N."/>
            <person name="Henrissat B."/>
            <person name="Hibbett D."/>
            <person name="Martinez A.T."/>
            <person name="Grigoriev I.V."/>
        </authorList>
    </citation>
    <scope>NUCLEOTIDE SEQUENCE</scope>
    <source>
        <strain evidence="9">CBS 506.95</strain>
    </source>
</reference>
<keyword evidence="3" id="KW-0732">Signal</keyword>
<keyword evidence="10" id="KW-1185">Reference proteome</keyword>
<feature type="domain" description="VTT" evidence="8">
    <location>
        <begin position="212"/>
        <end position="344"/>
    </location>
</feature>
<comment type="subcellular location">
    <subcellularLocation>
        <location evidence="1">Membrane</location>
        <topology evidence="1">Multi-pass membrane protein</topology>
    </subcellularLocation>
</comment>
<dbReference type="InterPro" id="IPR032816">
    <property type="entry name" value="VTT_dom"/>
</dbReference>
<evidence type="ECO:0000256" key="2">
    <source>
        <dbReference type="ARBA" id="ARBA00022692"/>
    </source>
</evidence>
<name>A0A9P6ESC1_9AGAR</name>
<keyword evidence="2 7" id="KW-0812">Transmembrane</keyword>
<comment type="caution">
    <text evidence="9">The sequence shown here is derived from an EMBL/GenBank/DDBJ whole genome shotgun (WGS) entry which is preliminary data.</text>
</comment>
<sequence length="454" mass="49830">MESTLSPPKPPRSRAHSSTLCSPITLASLGRRRSNSCLTANIDNEQCPESHTPPTVLDQQQQPATSTMTDWLVSGFLRWLHFPQKHSFSWSTPSSPRSSTDESILPLSASATTLTFSVPDPKELQKLNSWRFRLSPAHAPIFAVILLLPISTAFVLWSLSTLPISMSWPHTISDLAQICRELHGYSQSGPGPLVHVVSVMAISAVWKHAWSIPGSVLWNVLAGALFSPFYATILLTTLTTMGSACATLLSKPLGPFLSSLSPRALEMTRHALGGESDLDNSGNQSSMTKSSAWVRLSILRLIGVVPWSGINIACGVCNVPLADCMLGTFIGCLPWTAVTCQIGDILQQVASTPSPTPQSIQSLLTTPDIAFKLVFLSVISLAPILGRSRLSAILSSQPTDDERKPRWVWVQEWRTKIRLPSRSRQREQGRKQDQLTLDTLVSEKRRFEDSEYLS</sequence>
<dbReference type="AlphaFoldDB" id="A0A9P6ESC1"/>
<organism evidence="9 10">
    <name type="scientific">Crepidotus variabilis</name>
    <dbReference type="NCBI Taxonomy" id="179855"/>
    <lineage>
        <taxon>Eukaryota</taxon>
        <taxon>Fungi</taxon>
        <taxon>Dikarya</taxon>
        <taxon>Basidiomycota</taxon>
        <taxon>Agaricomycotina</taxon>
        <taxon>Agaricomycetes</taxon>
        <taxon>Agaricomycetidae</taxon>
        <taxon>Agaricales</taxon>
        <taxon>Agaricineae</taxon>
        <taxon>Crepidotaceae</taxon>
        <taxon>Crepidotus</taxon>
    </lineage>
</organism>
<accession>A0A9P6ESC1</accession>
<proteinExistence type="predicted"/>
<dbReference type="PANTHER" id="PTHR43220:SF21">
    <property type="entry name" value="TRANSMEMBRANE PROTEIN 41A"/>
    <property type="match status" value="1"/>
</dbReference>
<evidence type="ECO:0000256" key="1">
    <source>
        <dbReference type="ARBA" id="ARBA00004141"/>
    </source>
</evidence>
<gene>
    <name evidence="9" type="ORF">CPB83DRAFT_889262</name>
</gene>
<dbReference type="EMBL" id="MU157826">
    <property type="protein sequence ID" value="KAF9534262.1"/>
    <property type="molecule type" value="Genomic_DNA"/>
</dbReference>
<keyword evidence="4 7" id="KW-1133">Transmembrane helix</keyword>